<keyword evidence="3" id="KW-1185">Reference proteome</keyword>
<sequence length="200" mass="22701">MEQYKMRRRGGGRRREPLRCRRHPTEGLPWVTALRSPVIPAFLSWIITAMSMLVLSCLKGEGLRKLVHELPVSLVPGGQPPPLLTVLYQRFDPTSKSQLSALARHIVSYGVPVLLLLLLSLLEIVYWINTVDLFRRGRWKNLHLLWVAPATVFGTCLSAFAVQDPETLFLVAVPVLLDFFIFVCLISDALFYYQSRPSSN</sequence>
<keyword evidence="1" id="KW-0472">Membrane</keyword>
<feature type="transmembrane region" description="Helical" evidence="1">
    <location>
        <begin position="168"/>
        <end position="193"/>
    </location>
</feature>
<reference evidence="2" key="1">
    <citation type="submission" date="2023-06" db="EMBL/GenBank/DDBJ databases">
        <title>Genome-scale phylogeny and comparative genomics of the fungal order Sordariales.</title>
        <authorList>
            <consortium name="Lawrence Berkeley National Laboratory"/>
            <person name="Hensen N."/>
            <person name="Bonometti L."/>
            <person name="Westerberg I."/>
            <person name="Brannstrom I.O."/>
            <person name="Guillou S."/>
            <person name="Cros-Aarteil S."/>
            <person name="Calhoun S."/>
            <person name="Haridas S."/>
            <person name="Kuo A."/>
            <person name="Mondo S."/>
            <person name="Pangilinan J."/>
            <person name="Riley R."/>
            <person name="Labutti K."/>
            <person name="Andreopoulos B."/>
            <person name="Lipzen A."/>
            <person name="Chen C."/>
            <person name="Yanf M."/>
            <person name="Daum C."/>
            <person name="Ng V."/>
            <person name="Clum A."/>
            <person name="Steindorff A."/>
            <person name="Ohm R."/>
            <person name="Martin F."/>
            <person name="Silar P."/>
            <person name="Natvig D."/>
            <person name="Lalanne C."/>
            <person name="Gautier V."/>
            <person name="Ament-Velasquez S.L."/>
            <person name="Kruys A."/>
            <person name="Hutchinson M.I."/>
            <person name="Powell A.J."/>
            <person name="Barry K."/>
            <person name="Miller A.N."/>
            <person name="Grigoriev I.V."/>
            <person name="Debuchy R."/>
            <person name="Gladieux P."/>
            <person name="Thoren M.H."/>
            <person name="Johannesson H."/>
        </authorList>
    </citation>
    <scope>NUCLEOTIDE SEQUENCE</scope>
    <source>
        <strain evidence="2">SMH4607-1</strain>
    </source>
</reference>
<proteinExistence type="predicted"/>
<dbReference type="EMBL" id="JAUKUA010000003">
    <property type="protein sequence ID" value="KAK0719811.1"/>
    <property type="molecule type" value="Genomic_DNA"/>
</dbReference>
<accession>A0AA40E0J0</accession>
<comment type="caution">
    <text evidence="2">The sequence shown here is derived from an EMBL/GenBank/DDBJ whole genome shotgun (WGS) entry which is preliminary data.</text>
</comment>
<protein>
    <submittedName>
        <fullName evidence="2">Uncharacterized protein</fullName>
    </submittedName>
</protein>
<feature type="transmembrane region" description="Helical" evidence="1">
    <location>
        <begin position="141"/>
        <end position="162"/>
    </location>
</feature>
<organism evidence="2 3">
    <name type="scientific">Lasiosphaeris hirsuta</name>
    <dbReference type="NCBI Taxonomy" id="260670"/>
    <lineage>
        <taxon>Eukaryota</taxon>
        <taxon>Fungi</taxon>
        <taxon>Dikarya</taxon>
        <taxon>Ascomycota</taxon>
        <taxon>Pezizomycotina</taxon>
        <taxon>Sordariomycetes</taxon>
        <taxon>Sordariomycetidae</taxon>
        <taxon>Sordariales</taxon>
        <taxon>Lasiosphaeriaceae</taxon>
        <taxon>Lasiosphaeris</taxon>
    </lineage>
</organism>
<evidence type="ECO:0000313" key="2">
    <source>
        <dbReference type="EMBL" id="KAK0719811.1"/>
    </source>
</evidence>
<name>A0AA40E0J0_9PEZI</name>
<keyword evidence="1" id="KW-0812">Transmembrane</keyword>
<dbReference type="AlphaFoldDB" id="A0AA40E0J0"/>
<gene>
    <name evidence="2" type="ORF">B0H67DRAFT_574275</name>
</gene>
<dbReference type="Proteomes" id="UP001172102">
    <property type="component" value="Unassembled WGS sequence"/>
</dbReference>
<evidence type="ECO:0000313" key="3">
    <source>
        <dbReference type="Proteomes" id="UP001172102"/>
    </source>
</evidence>
<keyword evidence="1" id="KW-1133">Transmembrane helix</keyword>
<evidence type="ECO:0000256" key="1">
    <source>
        <dbReference type="SAM" id="Phobius"/>
    </source>
</evidence>
<feature type="transmembrane region" description="Helical" evidence="1">
    <location>
        <begin position="109"/>
        <end position="129"/>
    </location>
</feature>